<gene>
    <name evidence="1" type="ORF">GSMUA_276910.1</name>
</gene>
<dbReference type="EnsemblPlants" id="Ma05_t24940.1">
    <property type="protein sequence ID" value="Ma05_p24940.1"/>
    <property type="gene ID" value="Ma05_g24940"/>
</dbReference>
<keyword evidence="3" id="KW-1185">Reference proteome</keyword>
<dbReference type="Gramene" id="Ma05_t24940.1">
    <property type="protein sequence ID" value="Ma05_p24940.1"/>
    <property type="gene ID" value="Ma05_g24940"/>
</dbReference>
<reference evidence="2" key="2">
    <citation type="submission" date="2021-05" db="UniProtKB">
        <authorList>
            <consortium name="EnsemblPlants"/>
        </authorList>
    </citation>
    <scope>IDENTIFICATION</scope>
    <source>
        <strain evidence="2">subsp. malaccensis</strain>
    </source>
</reference>
<evidence type="ECO:0000313" key="1">
    <source>
        <dbReference type="EMBL" id="CAG1839514.1"/>
    </source>
</evidence>
<name>A0A804J894_MUSAM</name>
<evidence type="ECO:0000313" key="3">
    <source>
        <dbReference type="Proteomes" id="UP000012960"/>
    </source>
</evidence>
<protein>
    <submittedName>
        <fullName evidence="1">(wild Malaysian banana) hypothetical protein</fullName>
    </submittedName>
</protein>
<proteinExistence type="predicted"/>
<dbReference type="InParanoid" id="A0A804J894"/>
<organism evidence="2 3">
    <name type="scientific">Musa acuminata subsp. malaccensis</name>
    <name type="common">Wild banana</name>
    <name type="synonym">Musa malaccensis</name>
    <dbReference type="NCBI Taxonomy" id="214687"/>
    <lineage>
        <taxon>Eukaryota</taxon>
        <taxon>Viridiplantae</taxon>
        <taxon>Streptophyta</taxon>
        <taxon>Embryophyta</taxon>
        <taxon>Tracheophyta</taxon>
        <taxon>Spermatophyta</taxon>
        <taxon>Magnoliopsida</taxon>
        <taxon>Liliopsida</taxon>
        <taxon>Zingiberales</taxon>
        <taxon>Musaceae</taxon>
        <taxon>Musa</taxon>
    </lineage>
</organism>
<evidence type="ECO:0000313" key="2">
    <source>
        <dbReference type="EnsemblPlants" id="Ma05_p24940.1"/>
    </source>
</evidence>
<dbReference type="EMBL" id="HG996470">
    <property type="protein sequence ID" value="CAG1839514.1"/>
    <property type="molecule type" value="Genomic_DNA"/>
</dbReference>
<dbReference type="AlphaFoldDB" id="A0A804J894"/>
<accession>A0A804J894</accession>
<reference evidence="1" key="1">
    <citation type="submission" date="2021-03" db="EMBL/GenBank/DDBJ databases">
        <authorList>
            <consortium name="Genoscope - CEA"/>
            <person name="William W."/>
        </authorList>
    </citation>
    <scope>NUCLEOTIDE SEQUENCE</scope>
    <source>
        <strain evidence="1">Doubled-haploid Pahang</strain>
    </source>
</reference>
<dbReference type="Proteomes" id="UP000012960">
    <property type="component" value="Unplaced"/>
</dbReference>
<sequence length="50" mass="4599">MGAVPAVPAAPGADWTANQAGIVAADGWDAAAAPVAAGPSVIQAGSKLAS</sequence>